<keyword evidence="5" id="KW-1185">Reference proteome</keyword>
<sequence>MASAGNANGGKGKDIMSRIKFTSNKHFPNGFRILVVDGCPMYRKVVKAYCNLCDYKATIVNTTTDAISKLHETQGGYDLVLSEVYMTGVDGFKLLDTVRREFKIPVILMSPDGRDQTIARGLQAGARFYLTKPFGFGEIQQIWQHSVVCRRNVNSHSNLSSGKMESNENLGEGGFEVNSGEDDGNNIWTTELYLEFLNAIQVISLFTKPEPGNIYECMRNKGITTVSRENVANLFQVCCMYVYICL</sequence>
<dbReference type="InterPro" id="IPR011006">
    <property type="entry name" value="CheY-like_superfamily"/>
</dbReference>
<gene>
    <name evidence="4" type="ORF">AQUCO_01300431v1</name>
</gene>
<dbReference type="InterPro" id="IPR001789">
    <property type="entry name" value="Sig_transdc_resp-reg_receiver"/>
</dbReference>
<reference evidence="4 5" key="1">
    <citation type="submission" date="2017-09" db="EMBL/GenBank/DDBJ databases">
        <title>WGS assembly of Aquilegia coerulea Goldsmith.</title>
        <authorList>
            <person name="Hodges S."/>
            <person name="Kramer E."/>
            <person name="Nordborg M."/>
            <person name="Tomkins J."/>
            <person name="Borevitz J."/>
            <person name="Derieg N."/>
            <person name="Yan J."/>
            <person name="Mihaltcheva S."/>
            <person name="Hayes R.D."/>
            <person name="Rokhsar D."/>
        </authorList>
    </citation>
    <scope>NUCLEOTIDE SEQUENCE [LARGE SCALE GENOMIC DNA]</scope>
    <source>
        <strain evidence="5">cv. Goldsmith</strain>
    </source>
</reference>
<dbReference type="Gene3D" id="3.40.50.2300">
    <property type="match status" value="1"/>
</dbReference>
<protein>
    <recommendedName>
        <fullName evidence="3">Response regulatory domain-containing protein</fullName>
    </recommendedName>
</protein>
<dbReference type="PANTHER" id="PTHR43874">
    <property type="entry name" value="TWO-COMPONENT RESPONSE REGULATOR"/>
    <property type="match status" value="1"/>
</dbReference>
<dbReference type="Pfam" id="PF00072">
    <property type="entry name" value="Response_reg"/>
    <property type="match status" value="1"/>
</dbReference>
<dbReference type="InterPro" id="IPR045279">
    <property type="entry name" value="ARR-like"/>
</dbReference>
<accession>A0A2G5E1P5</accession>
<dbReference type="InParanoid" id="A0A2G5E1P5"/>
<evidence type="ECO:0000259" key="3">
    <source>
        <dbReference type="PROSITE" id="PS50110"/>
    </source>
</evidence>
<comment type="caution">
    <text evidence="2">Lacks conserved residue(s) required for the propagation of feature annotation.</text>
</comment>
<dbReference type="SMART" id="SM00448">
    <property type="entry name" value="REC"/>
    <property type="match status" value="1"/>
</dbReference>
<dbReference type="STRING" id="218851.A0A2G5E1P5"/>
<dbReference type="AlphaFoldDB" id="A0A2G5E1P5"/>
<dbReference type="PANTHER" id="PTHR43874:SF19">
    <property type="entry name" value="RESPONSE REGULATOR 23-RELATED"/>
    <property type="match status" value="1"/>
</dbReference>
<evidence type="ECO:0000313" key="5">
    <source>
        <dbReference type="Proteomes" id="UP000230069"/>
    </source>
</evidence>
<organism evidence="4 5">
    <name type="scientific">Aquilegia coerulea</name>
    <name type="common">Rocky mountain columbine</name>
    <dbReference type="NCBI Taxonomy" id="218851"/>
    <lineage>
        <taxon>Eukaryota</taxon>
        <taxon>Viridiplantae</taxon>
        <taxon>Streptophyta</taxon>
        <taxon>Embryophyta</taxon>
        <taxon>Tracheophyta</taxon>
        <taxon>Spermatophyta</taxon>
        <taxon>Magnoliopsida</taxon>
        <taxon>Ranunculales</taxon>
        <taxon>Ranunculaceae</taxon>
        <taxon>Thalictroideae</taxon>
        <taxon>Aquilegia</taxon>
    </lineage>
</organism>
<dbReference type="PROSITE" id="PS50110">
    <property type="entry name" value="RESPONSE_REGULATORY"/>
    <property type="match status" value="1"/>
</dbReference>
<keyword evidence="1" id="KW-0902">Two-component regulatory system</keyword>
<evidence type="ECO:0000313" key="4">
    <source>
        <dbReference type="EMBL" id="PIA49656.1"/>
    </source>
</evidence>
<proteinExistence type="predicted"/>
<name>A0A2G5E1P5_AQUCA</name>
<dbReference type="OrthoDB" id="2015707at2759"/>
<evidence type="ECO:0000256" key="2">
    <source>
        <dbReference type="PROSITE-ProRule" id="PRU00169"/>
    </source>
</evidence>
<evidence type="ECO:0000256" key="1">
    <source>
        <dbReference type="ARBA" id="ARBA00023012"/>
    </source>
</evidence>
<feature type="domain" description="Response regulatory" evidence="3">
    <location>
        <begin position="32"/>
        <end position="147"/>
    </location>
</feature>
<dbReference type="GO" id="GO:0009736">
    <property type="term" value="P:cytokinin-activated signaling pathway"/>
    <property type="evidence" value="ECO:0007669"/>
    <property type="project" value="InterPro"/>
</dbReference>
<dbReference type="GO" id="GO:0000160">
    <property type="term" value="P:phosphorelay signal transduction system"/>
    <property type="evidence" value="ECO:0007669"/>
    <property type="project" value="UniProtKB-KW"/>
</dbReference>
<dbReference type="Proteomes" id="UP000230069">
    <property type="component" value="Unassembled WGS sequence"/>
</dbReference>
<dbReference type="EMBL" id="KZ305030">
    <property type="protein sequence ID" value="PIA49656.1"/>
    <property type="molecule type" value="Genomic_DNA"/>
</dbReference>
<dbReference type="SUPFAM" id="SSF52172">
    <property type="entry name" value="CheY-like"/>
    <property type="match status" value="1"/>
</dbReference>